<organism evidence="2">
    <name type="scientific">Timema cristinae</name>
    <name type="common">Walking stick</name>
    <dbReference type="NCBI Taxonomy" id="61476"/>
    <lineage>
        <taxon>Eukaryota</taxon>
        <taxon>Metazoa</taxon>
        <taxon>Ecdysozoa</taxon>
        <taxon>Arthropoda</taxon>
        <taxon>Hexapoda</taxon>
        <taxon>Insecta</taxon>
        <taxon>Pterygota</taxon>
        <taxon>Neoptera</taxon>
        <taxon>Polyneoptera</taxon>
        <taxon>Phasmatodea</taxon>
        <taxon>Timematodea</taxon>
        <taxon>Timematoidea</taxon>
        <taxon>Timematidae</taxon>
        <taxon>Timema</taxon>
    </lineage>
</organism>
<dbReference type="EMBL" id="OC316679">
    <property type="protein sequence ID" value="CAD7393267.1"/>
    <property type="molecule type" value="Genomic_DNA"/>
</dbReference>
<evidence type="ECO:0000313" key="2">
    <source>
        <dbReference type="EMBL" id="CAD7393267.1"/>
    </source>
</evidence>
<gene>
    <name evidence="2" type="ORF">TCEB3V08_LOCUS1248</name>
</gene>
<accession>A0A7R9GQW3</accession>
<sequence>MCDNKGVNPHLRGGRLENHLETPPSVHPTEIRTSISPSSAVELNMTSALANYGTEAELRFILRGVGERVKITSRSVINPCPSKFHQSVSKEYRSSLLRLPARKISGINRESSLEPQGQQPGAITTRPQGQLTFSIADLIVNLPMDMVGVSEGHRVGVSEVHRVGVSEGQMVDVSEGQRVGVSEGHREKPPPVHPTEIRTSISPSSAVEINMTSALANYATEAGSNK</sequence>
<feature type="region of interest" description="Disordered" evidence="1">
    <location>
        <begin position="1"/>
        <end position="30"/>
    </location>
</feature>
<protein>
    <submittedName>
        <fullName evidence="2">Uncharacterized protein</fullName>
    </submittedName>
</protein>
<reference evidence="2" key="1">
    <citation type="submission" date="2020-11" db="EMBL/GenBank/DDBJ databases">
        <authorList>
            <person name="Tran Van P."/>
        </authorList>
    </citation>
    <scope>NUCLEOTIDE SEQUENCE</scope>
</reference>
<name>A0A7R9GQW3_TIMCR</name>
<dbReference type="AlphaFoldDB" id="A0A7R9GQW3"/>
<feature type="region of interest" description="Disordered" evidence="1">
    <location>
        <begin position="177"/>
        <end position="197"/>
    </location>
</feature>
<evidence type="ECO:0000256" key="1">
    <source>
        <dbReference type="SAM" id="MobiDB-lite"/>
    </source>
</evidence>
<proteinExistence type="predicted"/>